<evidence type="ECO:0000313" key="3">
    <source>
        <dbReference type="Proteomes" id="UP001204524"/>
    </source>
</evidence>
<gene>
    <name evidence="2" type="ORF">NCI01_17025</name>
</gene>
<dbReference type="SUPFAM" id="SSF53474">
    <property type="entry name" value="alpha/beta-Hydrolases"/>
    <property type="match status" value="1"/>
</dbReference>
<dbReference type="InterPro" id="IPR029058">
    <property type="entry name" value="AB_hydrolase_fold"/>
</dbReference>
<reference evidence="2 3" key="1">
    <citation type="submission" date="2022-06" db="EMBL/GenBank/DDBJ databases">
        <authorList>
            <person name="So Y."/>
        </authorList>
    </citation>
    <scope>NUCLEOTIDE SEQUENCE [LARGE SCALE GENOMIC DNA]</scope>
    <source>
        <strain evidence="2 3">STR3</strain>
    </source>
</reference>
<dbReference type="Pfam" id="PF12146">
    <property type="entry name" value="Hydrolase_4"/>
    <property type="match status" value="1"/>
</dbReference>
<protein>
    <submittedName>
        <fullName evidence="2">Lysophospholipase</fullName>
    </submittedName>
</protein>
<dbReference type="RefSeq" id="WP_254182681.1">
    <property type="nucleotide sequence ID" value="NZ_JANARS010000007.1"/>
</dbReference>
<name>A0ABT1L0G5_9ACTN</name>
<dbReference type="Gene3D" id="3.40.50.1820">
    <property type="entry name" value="alpha/beta hydrolase"/>
    <property type="match status" value="1"/>
</dbReference>
<feature type="domain" description="Serine aminopeptidase S33" evidence="1">
    <location>
        <begin position="58"/>
        <end position="133"/>
    </location>
</feature>
<sequence>MTGARLVPVRRGRDPEGIVLVLHGGAGRGDRAMVSPAQLSVLRMVPLAQRIAFAGRSRLAVHRLLNTHRGWDSRTTPVMDVAWALERVTEEHGDLPVALVGHSLGGRAALLAGNDPQVRSVVALNPWVLPTDRVGLRDTQVLVVHGGEDRIALPTRSAELARRLETTTPVGYVTIPGGRHAMLRHARAFESYAADFVTATMLGTPPRSEAVAAVLAGSTYVEG</sequence>
<accession>A0ABT1L0G5</accession>
<organism evidence="2 3">
    <name type="scientific">Nocardioides pinisoli</name>
    <dbReference type="NCBI Taxonomy" id="2950279"/>
    <lineage>
        <taxon>Bacteria</taxon>
        <taxon>Bacillati</taxon>
        <taxon>Actinomycetota</taxon>
        <taxon>Actinomycetes</taxon>
        <taxon>Propionibacteriales</taxon>
        <taxon>Nocardioidaceae</taxon>
        <taxon>Nocardioides</taxon>
    </lineage>
</organism>
<comment type="caution">
    <text evidence="2">The sequence shown here is derived from an EMBL/GenBank/DDBJ whole genome shotgun (WGS) entry which is preliminary data.</text>
</comment>
<evidence type="ECO:0000259" key="1">
    <source>
        <dbReference type="Pfam" id="PF12146"/>
    </source>
</evidence>
<dbReference type="InterPro" id="IPR022742">
    <property type="entry name" value="Hydrolase_4"/>
</dbReference>
<dbReference type="EMBL" id="JANARS010000007">
    <property type="protein sequence ID" value="MCP3423510.1"/>
    <property type="molecule type" value="Genomic_DNA"/>
</dbReference>
<keyword evidence="3" id="KW-1185">Reference proteome</keyword>
<dbReference type="Proteomes" id="UP001204524">
    <property type="component" value="Unassembled WGS sequence"/>
</dbReference>
<proteinExistence type="predicted"/>
<evidence type="ECO:0000313" key="2">
    <source>
        <dbReference type="EMBL" id="MCP3423510.1"/>
    </source>
</evidence>